<feature type="non-terminal residue" evidence="1">
    <location>
        <position position="61"/>
    </location>
</feature>
<gene>
    <name evidence="1" type="ORF">PSYJA_03549</name>
</gene>
<accession>F3FD35</accession>
<dbReference type="HOGENOM" id="CLU_2947389_0_0_6"/>
<name>F3FD35_PSESX</name>
<comment type="caution">
    <text evidence="1">The sequence shown here is derived from an EMBL/GenBank/DDBJ whole genome shotgun (WGS) entry which is preliminary data.</text>
</comment>
<sequence length="61" mass="7108">MNKNDEYQTLINEICTLSLISEPERFYESANFKISDVDFTLHYQDRDEGRAILIYGDMGAL</sequence>
<proteinExistence type="predicted"/>
<dbReference type="Proteomes" id="UP000004471">
    <property type="component" value="Unassembled WGS sequence"/>
</dbReference>
<reference evidence="1 2" key="1">
    <citation type="journal article" date="2011" name="PLoS Pathog.">
        <title>Dynamic evolution of pathogenicity revealed by sequencing and comparative genomics of 19 Pseudomonas syringae isolates.</title>
        <authorList>
            <person name="Baltrus D.A."/>
            <person name="Nishimura M.T."/>
            <person name="Romanchuk A."/>
            <person name="Chang J.H."/>
            <person name="Mukhtar M.S."/>
            <person name="Cherkis K."/>
            <person name="Roach J."/>
            <person name="Grant S.R."/>
            <person name="Jones C.D."/>
            <person name="Dangl J.L."/>
        </authorList>
    </citation>
    <scope>NUCLEOTIDE SEQUENCE [LARGE SCALE GENOMIC DNA]</scope>
    <source>
        <strain evidence="2">M301072PT</strain>
    </source>
</reference>
<protein>
    <submittedName>
        <fullName evidence="1">Effector locus protein</fullName>
    </submittedName>
</protein>
<dbReference type="AlphaFoldDB" id="F3FD35"/>
<organism evidence="1 2">
    <name type="scientific">Pseudomonas syringae pv. japonica str. M301072</name>
    <dbReference type="NCBI Taxonomy" id="629262"/>
    <lineage>
        <taxon>Bacteria</taxon>
        <taxon>Pseudomonadati</taxon>
        <taxon>Pseudomonadota</taxon>
        <taxon>Gammaproteobacteria</taxon>
        <taxon>Pseudomonadales</taxon>
        <taxon>Pseudomonadaceae</taxon>
        <taxon>Pseudomonas</taxon>
        <taxon>Pseudomonas syringae</taxon>
    </lineage>
</organism>
<dbReference type="EMBL" id="AEAH01000150">
    <property type="protein sequence ID" value="EGH28121.1"/>
    <property type="molecule type" value="Genomic_DNA"/>
</dbReference>
<evidence type="ECO:0000313" key="2">
    <source>
        <dbReference type="Proteomes" id="UP000004471"/>
    </source>
</evidence>
<evidence type="ECO:0000313" key="1">
    <source>
        <dbReference type="EMBL" id="EGH28121.1"/>
    </source>
</evidence>